<evidence type="ECO:0000256" key="8">
    <source>
        <dbReference type="ARBA" id="ARBA00037998"/>
    </source>
</evidence>
<evidence type="ECO:0000256" key="1">
    <source>
        <dbReference type="ARBA" id="ARBA00004651"/>
    </source>
</evidence>
<evidence type="ECO:0000313" key="10">
    <source>
        <dbReference type="EMBL" id="SFH61024.1"/>
    </source>
</evidence>
<evidence type="ECO:0000256" key="2">
    <source>
        <dbReference type="ARBA" id="ARBA00022448"/>
    </source>
</evidence>
<organism evidence="10 11">
    <name type="scientific">Albimonas pacifica</name>
    <dbReference type="NCBI Taxonomy" id="1114924"/>
    <lineage>
        <taxon>Bacteria</taxon>
        <taxon>Pseudomonadati</taxon>
        <taxon>Pseudomonadota</taxon>
        <taxon>Alphaproteobacteria</taxon>
        <taxon>Rhodobacterales</taxon>
        <taxon>Paracoccaceae</taxon>
        <taxon>Albimonas</taxon>
    </lineage>
</organism>
<keyword evidence="4 9" id="KW-0812">Transmembrane</keyword>
<dbReference type="Pfam" id="PF02653">
    <property type="entry name" value="BPD_transp_2"/>
    <property type="match status" value="1"/>
</dbReference>
<evidence type="ECO:0000256" key="4">
    <source>
        <dbReference type="ARBA" id="ARBA00022692"/>
    </source>
</evidence>
<evidence type="ECO:0000256" key="3">
    <source>
        <dbReference type="ARBA" id="ARBA00022475"/>
    </source>
</evidence>
<accession>A0A1I3BFF3</accession>
<feature type="transmembrane region" description="Helical" evidence="9">
    <location>
        <begin position="212"/>
        <end position="234"/>
    </location>
</feature>
<name>A0A1I3BFF3_9RHOB</name>
<dbReference type="CDD" id="cd06582">
    <property type="entry name" value="TM_PBP1_LivH_like"/>
    <property type="match status" value="1"/>
</dbReference>
<dbReference type="STRING" id="1114924.SAMN05216258_10153"/>
<keyword evidence="2" id="KW-0813">Transport</keyword>
<feature type="transmembrane region" description="Helical" evidence="9">
    <location>
        <begin position="164"/>
        <end position="183"/>
    </location>
</feature>
<dbReference type="AlphaFoldDB" id="A0A1I3BFF3"/>
<evidence type="ECO:0000313" key="11">
    <source>
        <dbReference type="Proteomes" id="UP000199377"/>
    </source>
</evidence>
<dbReference type="RefSeq" id="WP_092856565.1">
    <property type="nucleotide sequence ID" value="NZ_FOQH01000001.1"/>
</dbReference>
<protein>
    <submittedName>
        <fullName evidence="10">Amino acid/amide ABC transporter membrane protein 1, HAAT family</fullName>
    </submittedName>
</protein>
<sequence length="312" mass="33135">MDFGPYLLLASLEGAVLAAVLSLTALGLSLVFGVMRVVNVAHGEFFMLGAVASWFVATFVDETLGAPAWLGFAVALAVAPLAVGAFAWAADRLVLERVGYDPERTIVATIGLLYIVQQATLMGFGPDARPVQPPFNHRLALPWIEWGEEGLALYWPWGLSTTSYKLFVIAAAVVLLIAVWLVLSRTRLGLVMRATQFDRETAQAFGIPVDRVFAMTFAIGAGLAAIAAVLIVPIQQAHYLMGGDPLLLSFIVVIIGGLGSLRGTVLAALLIGMSDGIISVFFSPTLAKILATLLVAMVLVFRPQGLFGARPA</sequence>
<keyword evidence="3" id="KW-1003">Cell membrane</keyword>
<proteinExistence type="inferred from homology"/>
<evidence type="ECO:0000256" key="6">
    <source>
        <dbReference type="ARBA" id="ARBA00022989"/>
    </source>
</evidence>
<dbReference type="PANTHER" id="PTHR11795:SF447">
    <property type="entry name" value="ABC TRANSPORTER PERMEASE PROTEIN"/>
    <property type="match status" value="1"/>
</dbReference>
<keyword evidence="6 9" id="KW-1133">Transmembrane helix</keyword>
<dbReference type="InterPro" id="IPR001851">
    <property type="entry name" value="ABC_transp_permease"/>
</dbReference>
<keyword evidence="7 9" id="KW-0472">Membrane</keyword>
<feature type="transmembrane region" description="Helical" evidence="9">
    <location>
        <begin position="246"/>
        <end position="271"/>
    </location>
</feature>
<feature type="transmembrane region" description="Helical" evidence="9">
    <location>
        <begin position="6"/>
        <end position="32"/>
    </location>
</feature>
<evidence type="ECO:0000256" key="9">
    <source>
        <dbReference type="SAM" id="Phobius"/>
    </source>
</evidence>
<feature type="transmembrane region" description="Helical" evidence="9">
    <location>
        <begin position="66"/>
        <end position="90"/>
    </location>
</feature>
<dbReference type="GO" id="GO:0005886">
    <property type="term" value="C:plasma membrane"/>
    <property type="evidence" value="ECO:0007669"/>
    <property type="project" value="UniProtKB-SubCell"/>
</dbReference>
<dbReference type="GO" id="GO:0006865">
    <property type="term" value="P:amino acid transport"/>
    <property type="evidence" value="ECO:0007669"/>
    <property type="project" value="UniProtKB-KW"/>
</dbReference>
<dbReference type="PANTHER" id="PTHR11795">
    <property type="entry name" value="BRANCHED-CHAIN AMINO ACID TRANSPORT SYSTEM PERMEASE PROTEIN LIVH"/>
    <property type="match status" value="1"/>
</dbReference>
<comment type="subcellular location">
    <subcellularLocation>
        <location evidence="1">Cell membrane</location>
        <topology evidence="1">Multi-pass membrane protein</topology>
    </subcellularLocation>
</comment>
<dbReference type="GO" id="GO:0022857">
    <property type="term" value="F:transmembrane transporter activity"/>
    <property type="evidence" value="ECO:0007669"/>
    <property type="project" value="InterPro"/>
</dbReference>
<dbReference type="EMBL" id="FOQH01000001">
    <property type="protein sequence ID" value="SFH61024.1"/>
    <property type="molecule type" value="Genomic_DNA"/>
</dbReference>
<evidence type="ECO:0000256" key="5">
    <source>
        <dbReference type="ARBA" id="ARBA00022970"/>
    </source>
</evidence>
<reference evidence="10 11" key="1">
    <citation type="submission" date="2016-10" db="EMBL/GenBank/DDBJ databases">
        <authorList>
            <person name="de Groot N.N."/>
        </authorList>
    </citation>
    <scope>NUCLEOTIDE SEQUENCE [LARGE SCALE GENOMIC DNA]</scope>
    <source>
        <strain evidence="10 11">CGMCC 1.11030</strain>
    </source>
</reference>
<gene>
    <name evidence="10" type="ORF">SAMN05216258_10153</name>
</gene>
<comment type="similarity">
    <text evidence="8">Belongs to the binding-protein-dependent transport system permease family. LivHM subfamily.</text>
</comment>
<dbReference type="Proteomes" id="UP000199377">
    <property type="component" value="Unassembled WGS sequence"/>
</dbReference>
<keyword evidence="11" id="KW-1185">Reference proteome</keyword>
<feature type="transmembrane region" description="Helical" evidence="9">
    <location>
        <begin position="44"/>
        <end position="60"/>
    </location>
</feature>
<dbReference type="InterPro" id="IPR052157">
    <property type="entry name" value="BCAA_transport_permease"/>
</dbReference>
<keyword evidence="5" id="KW-0029">Amino-acid transport</keyword>
<feature type="transmembrane region" description="Helical" evidence="9">
    <location>
        <begin position="277"/>
        <end position="301"/>
    </location>
</feature>
<dbReference type="OrthoDB" id="9807115at2"/>
<evidence type="ECO:0000256" key="7">
    <source>
        <dbReference type="ARBA" id="ARBA00023136"/>
    </source>
</evidence>